<proteinExistence type="predicted"/>
<evidence type="ECO:0000313" key="2">
    <source>
        <dbReference type="EMBL" id="AUX79073.1"/>
    </source>
</evidence>
<keyword evidence="2" id="KW-0614">Plasmid</keyword>
<protein>
    <submittedName>
        <fullName evidence="2">Uncharacterized protein</fullName>
    </submittedName>
</protein>
<dbReference type="EMBL" id="CP024309">
    <property type="protein sequence ID" value="AUX79073.1"/>
    <property type="molecule type" value="Genomic_DNA"/>
</dbReference>
<evidence type="ECO:0000313" key="3">
    <source>
        <dbReference type="Proteomes" id="UP000239340"/>
    </source>
</evidence>
<dbReference type="AlphaFoldDB" id="A0A2L0HC59"/>
<accession>A0A2L0HC59</accession>
<name>A0A2L0HC59_RHIFR</name>
<evidence type="ECO:0000256" key="1">
    <source>
        <dbReference type="SAM" id="MobiDB-lite"/>
    </source>
</evidence>
<organism evidence="2 3">
    <name type="scientific">Rhizobium fredii</name>
    <name type="common">Sinorhizobium fredii</name>
    <dbReference type="NCBI Taxonomy" id="380"/>
    <lineage>
        <taxon>Bacteria</taxon>
        <taxon>Pseudomonadati</taxon>
        <taxon>Pseudomonadota</taxon>
        <taxon>Alphaproteobacteria</taxon>
        <taxon>Hyphomicrobiales</taxon>
        <taxon>Rhizobiaceae</taxon>
        <taxon>Sinorhizobium/Ensifer group</taxon>
        <taxon>Sinorhizobium</taxon>
    </lineage>
</organism>
<geneLocation type="plasmid" evidence="3">
    <name>psfrenxt3b</name>
</geneLocation>
<gene>
    <name evidence="2" type="ORF">NXT3_PB00419</name>
</gene>
<reference evidence="2 3" key="1">
    <citation type="submission" date="2017-10" db="EMBL/GenBank/DDBJ databases">
        <title>Analysis of the genome sequences of Rhizobium populations associated to common bean (phaseolus vulgaris).</title>
        <authorList>
            <person name="Bustos P."/>
            <person name="Santamaria R.I."/>
            <person name="Miranda-Sanchez F."/>
            <person name="Perez-Carrascal O."/>
            <person name="Juarez S."/>
            <person name="Lozano L."/>
            <person name="Martinez-Flores I."/>
            <person name="Vinuesa P."/>
            <person name="Martinez-Romero E."/>
            <person name="Cevallos M.A."/>
            <person name="Romero D."/>
            <person name="Davila G."/>
            <person name="Gonzalez V."/>
        </authorList>
    </citation>
    <scope>NUCLEOTIDE SEQUENCE [LARGE SCALE GENOMIC DNA]</scope>
    <source>
        <strain evidence="2 3">NXT3</strain>
        <plasmid evidence="3">Plasmid psfrenxt3b</plasmid>
    </source>
</reference>
<feature type="region of interest" description="Disordered" evidence="1">
    <location>
        <begin position="1"/>
        <end position="46"/>
    </location>
</feature>
<dbReference type="Proteomes" id="UP000239340">
    <property type="component" value="Plasmid pSfreNXT3b"/>
</dbReference>
<sequence>MSRNRQNPTAPPPDASNNRLGVDSRRRRMRARGALCPIPEDETKKTVPKGVTIAQARALVGTVLADYARGKRKLWGHA</sequence>